<evidence type="ECO:0000256" key="2">
    <source>
        <dbReference type="PROSITE-ProRule" id="PRU00708"/>
    </source>
</evidence>
<dbReference type="FunFam" id="1.25.40.10:FF:000090">
    <property type="entry name" value="Pentatricopeptide repeat-containing protein, chloroplastic"/>
    <property type="match status" value="1"/>
</dbReference>
<dbReference type="InterPro" id="IPR046848">
    <property type="entry name" value="E_motif"/>
</dbReference>
<dbReference type="Pfam" id="PF13041">
    <property type="entry name" value="PPR_2"/>
    <property type="match status" value="2"/>
</dbReference>
<keyword evidence="1" id="KW-0677">Repeat</keyword>
<dbReference type="Pfam" id="PF01535">
    <property type="entry name" value="PPR"/>
    <property type="match status" value="3"/>
</dbReference>
<dbReference type="GO" id="GO:0008270">
    <property type="term" value="F:zinc ion binding"/>
    <property type="evidence" value="ECO:0007669"/>
    <property type="project" value="InterPro"/>
</dbReference>
<dbReference type="Proteomes" id="UP000541444">
    <property type="component" value="Unassembled WGS sequence"/>
</dbReference>
<dbReference type="OrthoDB" id="1732327at2759"/>
<evidence type="ECO:0000313" key="5">
    <source>
        <dbReference type="Proteomes" id="UP000541444"/>
    </source>
</evidence>
<gene>
    <name evidence="4" type="ORF">GIB67_029571</name>
</gene>
<dbReference type="NCBIfam" id="TIGR00756">
    <property type="entry name" value="PPR"/>
    <property type="match status" value="3"/>
</dbReference>
<evidence type="ECO:0000313" key="4">
    <source>
        <dbReference type="EMBL" id="KAF6143402.1"/>
    </source>
</evidence>
<dbReference type="PANTHER" id="PTHR47926:SF342">
    <property type="entry name" value="TETRATRICOPEPTIDE-LIKE HELICAL DOMAIN-CONTAINING PROTEIN-RELATED"/>
    <property type="match status" value="1"/>
</dbReference>
<sequence>MISGFTKNYFYVKAFEVFREMVMSGTVPNVVTITSILPAFANLGLVRIGRSTHGFFIRQGLEVNVLAETALVDMYAKFGLMKTALKQFDVMPQRNIVSWNAVISGYSKNGFGEKSILLFKMMQIEGYIPDDITIMSLIEACLSIGCLQIGSVVHSYVLTKGLESDLRVQTALMEMYINYGCAHNTYQIFNDEIPVKDVVTWTLMLSGFSDLGYGNKAMGILNELMGLKGVLEFDYVALVGMLSSCSKSGALQQGKHVHAVSIKVGFEINMFVGSALIDMYANCGSLESAKKVFEGLQEQDIVCWNAMISGNGINGHGDDAIELFLRMKGSSIEPNDSTFVCILSACSHAGLVDQGLSILNLMGKDWNIVPKLRHCACIVDLLGRAGRLDDACSLINNMPFQPDEGIYGSLLAACRVHNNIKLGLEVSKKLFELGPNDAGYYVLLSNMFANFGDWEAVKLTRVSLRSMGLKKLTGLSSIEIDGGVHTFMSSDMYHPQRSEINETLMSLIEKIEAAGYVPNTKYVFQDVLDDVKRDILFHHSEKLAIAFGIIRTQPGTTIRIVKNLRICDDCHTASKFISKVVCRELIIKDAKRFHHFKDGACSCKDYW</sequence>
<proteinExistence type="predicted"/>
<organism evidence="4 5">
    <name type="scientific">Kingdonia uniflora</name>
    <dbReference type="NCBI Taxonomy" id="39325"/>
    <lineage>
        <taxon>Eukaryota</taxon>
        <taxon>Viridiplantae</taxon>
        <taxon>Streptophyta</taxon>
        <taxon>Embryophyta</taxon>
        <taxon>Tracheophyta</taxon>
        <taxon>Spermatophyta</taxon>
        <taxon>Magnoliopsida</taxon>
        <taxon>Ranunculales</taxon>
        <taxon>Circaeasteraceae</taxon>
        <taxon>Kingdonia</taxon>
    </lineage>
</organism>
<dbReference type="EMBL" id="JACGCM010002205">
    <property type="protein sequence ID" value="KAF6143402.1"/>
    <property type="molecule type" value="Genomic_DNA"/>
</dbReference>
<dbReference type="GO" id="GO:0003723">
    <property type="term" value="F:RNA binding"/>
    <property type="evidence" value="ECO:0007669"/>
    <property type="project" value="InterPro"/>
</dbReference>
<comment type="caution">
    <text evidence="4">The sequence shown here is derived from an EMBL/GenBank/DDBJ whole genome shotgun (WGS) entry which is preliminary data.</text>
</comment>
<dbReference type="InterPro" id="IPR002885">
    <property type="entry name" value="PPR_rpt"/>
</dbReference>
<dbReference type="Gene3D" id="1.25.40.10">
    <property type="entry name" value="Tetratricopeptide repeat domain"/>
    <property type="match status" value="4"/>
</dbReference>
<feature type="repeat" description="PPR" evidence="2">
    <location>
        <begin position="95"/>
        <end position="129"/>
    </location>
</feature>
<dbReference type="PROSITE" id="PS51375">
    <property type="entry name" value="PPR"/>
    <property type="match status" value="2"/>
</dbReference>
<evidence type="ECO:0000259" key="3">
    <source>
        <dbReference type="Pfam" id="PF14432"/>
    </source>
</evidence>
<accession>A0A7J7LLH1</accession>
<name>A0A7J7LLH1_9MAGN</name>
<dbReference type="PANTHER" id="PTHR47926">
    <property type="entry name" value="PENTATRICOPEPTIDE REPEAT-CONTAINING PROTEIN"/>
    <property type="match status" value="1"/>
</dbReference>
<evidence type="ECO:0000256" key="1">
    <source>
        <dbReference type="ARBA" id="ARBA00022737"/>
    </source>
</evidence>
<keyword evidence="5" id="KW-1185">Reference proteome</keyword>
<dbReference type="Pfam" id="PF14432">
    <property type="entry name" value="DYW_deaminase"/>
    <property type="match status" value="1"/>
</dbReference>
<protein>
    <recommendedName>
        <fullName evidence="3">DYW domain-containing protein</fullName>
    </recommendedName>
</protein>
<dbReference type="InterPro" id="IPR032867">
    <property type="entry name" value="DYW_dom"/>
</dbReference>
<reference evidence="4 5" key="1">
    <citation type="journal article" date="2020" name="IScience">
        <title>Genome Sequencing of the Endangered Kingdonia uniflora (Circaeasteraceae, Ranunculales) Reveals Potential Mechanisms of Evolutionary Specialization.</title>
        <authorList>
            <person name="Sun Y."/>
            <person name="Deng T."/>
            <person name="Zhang A."/>
            <person name="Moore M.J."/>
            <person name="Landis J.B."/>
            <person name="Lin N."/>
            <person name="Zhang H."/>
            <person name="Zhang X."/>
            <person name="Huang J."/>
            <person name="Zhang X."/>
            <person name="Sun H."/>
            <person name="Wang H."/>
        </authorList>
    </citation>
    <scope>NUCLEOTIDE SEQUENCE [LARGE SCALE GENOMIC DNA]</scope>
    <source>
        <strain evidence="4">TB1705</strain>
        <tissue evidence="4">Leaf</tissue>
    </source>
</reference>
<dbReference type="FunFam" id="1.25.40.10:FF:000344">
    <property type="entry name" value="Pentatricopeptide repeat-containing protein"/>
    <property type="match status" value="1"/>
</dbReference>
<dbReference type="GO" id="GO:0009451">
    <property type="term" value="P:RNA modification"/>
    <property type="evidence" value="ECO:0007669"/>
    <property type="project" value="InterPro"/>
</dbReference>
<dbReference type="AlphaFoldDB" id="A0A7J7LLH1"/>
<dbReference type="InterPro" id="IPR046960">
    <property type="entry name" value="PPR_At4g14850-like_plant"/>
</dbReference>
<dbReference type="Pfam" id="PF20431">
    <property type="entry name" value="E_motif"/>
    <property type="match status" value="1"/>
</dbReference>
<dbReference type="InterPro" id="IPR011990">
    <property type="entry name" value="TPR-like_helical_dom_sf"/>
</dbReference>
<feature type="domain" description="DYW" evidence="3">
    <location>
        <begin position="515"/>
        <end position="607"/>
    </location>
</feature>
<feature type="repeat" description="PPR" evidence="2">
    <location>
        <begin position="300"/>
        <end position="334"/>
    </location>
</feature>